<proteinExistence type="predicted"/>
<dbReference type="Proteomes" id="UP001187192">
    <property type="component" value="Unassembled WGS sequence"/>
</dbReference>
<accession>A0AA88AAU7</accession>
<protein>
    <submittedName>
        <fullName evidence="1">Uncharacterized protein</fullName>
    </submittedName>
</protein>
<evidence type="ECO:0000313" key="1">
    <source>
        <dbReference type="EMBL" id="GMN40456.1"/>
    </source>
</evidence>
<gene>
    <name evidence="1" type="ORF">TIFTF001_009680</name>
</gene>
<evidence type="ECO:0000313" key="2">
    <source>
        <dbReference type="Proteomes" id="UP001187192"/>
    </source>
</evidence>
<dbReference type="AlphaFoldDB" id="A0AA88AAU7"/>
<sequence>MDETSGKRSSGTRRDVMAQETSLPILHTKRCYGDSASASWILSSRWKLLMRSQMVLIN</sequence>
<organism evidence="1 2">
    <name type="scientific">Ficus carica</name>
    <name type="common">Common fig</name>
    <dbReference type="NCBI Taxonomy" id="3494"/>
    <lineage>
        <taxon>Eukaryota</taxon>
        <taxon>Viridiplantae</taxon>
        <taxon>Streptophyta</taxon>
        <taxon>Embryophyta</taxon>
        <taxon>Tracheophyta</taxon>
        <taxon>Spermatophyta</taxon>
        <taxon>Magnoliopsida</taxon>
        <taxon>eudicotyledons</taxon>
        <taxon>Gunneridae</taxon>
        <taxon>Pentapetalae</taxon>
        <taxon>rosids</taxon>
        <taxon>fabids</taxon>
        <taxon>Rosales</taxon>
        <taxon>Moraceae</taxon>
        <taxon>Ficeae</taxon>
        <taxon>Ficus</taxon>
    </lineage>
</organism>
<dbReference type="EMBL" id="BTGU01000011">
    <property type="protein sequence ID" value="GMN40456.1"/>
    <property type="molecule type" value="Genomic_DNA"/>
</dbReference>
<reference evidence="1" key="1">
    <citation type="submission" date="2023-07" db="EMBL/GenBank/DDBJ databases">
        <title>draft genome sequence of fig (Ficus carica).</title>
        <authorList>
            <person name="Takahashi T."/>
            <person name="Nishimura K."/>
        </authorList>
    </citation>
    <scope>NUCLEOTIDE SEQUENCE</scope>
</reference>
<name>A0AA88AAU7_FICCA</name>
<comment type="caution">
    <text evidence="1">The sequence shown here is derived from an EMBL/GenBank/DDBJ whole genome shotgun (WGS) entry which is preliminary data.</text>
</comment>
<keyword evidence="2" id="KW-1185">Reference proteome</keyword>